<dbReference type="EMBL" id="JARULN010000009">
    <property type="protein sequence ID" value="MDG5754505.1"/>
    <property type="molecule type" value="Genomic_DNA"/>
</dbReference>
<feature type="transmembrane region" description="Helical" evidence="6">
    <location>
        <begin position="7"/>
        <end position="23"/>
    </location>
</feature>
<evidence type="ECO:0000256" key="1">
    <source>
        <dbReference type="ARBA" id="ARBA00004141"/>
    </source>
</evidence>
<keyword evidence="8" id="KW-1185">Reference proteome</keyword>
<evidence type="ECO:0000256" key="5">
    <source>
        <dbReference type="ARBA" id="ARBA00023136"/>
    </source>
</evidence>
<feature type="transmembrane region" description="Helical" evidence="6">
    <location>
        <begin position="315"/>
        <end position="343"/>
    </location>
</feature>
<sequence>MPQTKAFKFGYAILLIFLIIWVGTKIDFIFQPVVALVQTLFSPFLVAGILYYLFRPLVNYLESRKVRRTLSILLIYTVFGGLLTLLVYSLGPILQRQVNSLVDNAPFLVENARVKIQQLQQNEWVNRFQENSNFNWDELSTEASAYLSSSLTNIGTNIARFIGVVTSIITIFVTVPFILYYMLKEGEKAPQQVLRLLPPLQRENGKKILSDLDGALSSYIQGQVFVSICVGIMLYIGYLIIGIEYSLLLAIIAMFTNVIPFVGPIIAIIPALIVAVLESPTMVVKVLVVMVIAQQLEGNVISPQVMGRSLSIHPLTIISILLVAGSLGGLLGLILAVPVYAVMKVVVQNTYRLWMLRKERDIENDILS</sequence>
<dbReference type="InterPro" id="IPR002549">
    <property type="entry name" value="AI-2E-like"/>
</dbReference>
<feature type="transmembrane region" description="Helical" evidence="6">
    <location>
        <begin position="247"/>
        <end position="277"/>
    </location>
</feature>
<feature type="transmembrane region" description="Helical" evidence="6">
    <location>
        <begin position="224"/>
        <end position="241"/>
    </location>
</feature>
<dbReference type="PANTHER" id="PTHR21716">
    <property type="entry name" value="TRANSMEMBRANE PROTEIN"/>
    <property type="match status" value="1"/>
</dbReference>
<evidence type="ECO:0000256" key="3">
    <source>
        <dbReference type="ARBA" id="ARBA00022692"/>
    </source>
</evidence>
<evidence type="ECO:0000256" key="2">
    <source>
        <dbReference type="ARBA" id="ARBA00009773"/>
    </source>
</evidence>
<organism evidence="7 8">
    <name type="scientific">Ectobacillus antri</name>
    <dbReference type="NCBI Taxonomy" id="2486280"/>
    <lineage>
        <taxon>Bacteria</taxon>
        <taxon>Bacillati</taxon>
        <taxon>Bacillota</taxon>
        <taxon>Bacilli</taxon>
        <taxon>Bacillales</taxon>
        <taxon>Bacillaceae</taxon>
        <taxon>Ectobacillus</taxon>
    </lineage>
</organism>
<accession>A0ABT6H772</accession>
<name>A0ABT6H772_9BACI</name>
<comment type="subcellular location">
    <subcellularLocation>
        <location evidence="1">Membrane</location>
        <topology evidence="1">Multi-pass membrane protein</topology>
    </subcellularLocation>
</comment>
<proteinExistence type="inferred from homology"/>
<dbReference type="Pfam" id="PF01594">
    <property type="entry name" value="AI-2E_transport"/>
    <property type="match status" value="1"/>
</dbReference>
<feature type="transmembrane region" description="Helical" evidence="6">
    <location>
        <begin position="29"/>
        <end position="53"/>
    </location>
</feature>
<dbReference type="RefSeq" id="WP_124565462.1">
    <property type="nucleotide sequence ID" value="NZ_JARRRY010000008.1"/>
</dbReference>
<feature type="transmembrane region" description="Helical" evidence="6">
    <location>
        <begin position="158"/>
        <end position="183"/>
    </location>
</feature>
<reference evidence="7 8" key="1">
    <citation type="submission" date="2023-04" db="EMBL/GenBank/DDBJ databases">
        <title>Ectobacillus antri isolated from activated sludge.</title>
        <authorList>
            <person name="Yan P."/>
            <person name="Liu X."/>
        </authorList>
    </citation>
    <scope>NUCLEOTIDE SEQUENCE [LARGE SCALE GENOMIC DNA]</scope>
    <source>
        <strain evidence="7 8">C18H</strain>
    </source>
</reference>
<evidence type="ECO:0000313" key="8">
    <source>
        <dbReference type="Proteomes" id="UP001218246"/>
    </source>
</evidence>
<comment type="similarity">
    <text evidence="2">Belongs to the autoinducer-2 exporter (AI-2E) (TC 2.A.86) family.</text>
</comment>
<gene>
    <name evidence="7" type="ORF">P6P90_11050</name>
</gene>
<keyword evidence="4 6" id="KW-1133">Transmembrane helix</keyword>
<protein>
    <submittedName>
        <fullName evidence="7">AI-2E family transporter</fullName>
    </submittedName>
</protein>
<evidence type="ECO:0000256" key="6">
    <source>
        <dbReference type="SAM" id="Phobius"/>
    </source>
</evidence>
<keyword evidence="5 6" id="KW-0472">Membrane</keyword>
<evidence type="ECO:0000313" key="7">
    <source>
        <dbReference type="EMBL" id="MDG5754505.1"/>
    </source>
</evidence>
<dbReference type="Proteomes" id="UP001218246">
    <property type="component" value="Unassembled WGS sequence"/>
</dbReference>
<evidence type="ECO:0000256" key="4">
    <source>
        <dbReference type="ARBA" id="ARBA00022989"/>
    </source>
</evidence>
<feature type="transmembrane region" description="Helical" evidence="6">
    <location>
        <begin position="73"/>
        <end position="94"/>
    </location>
</feature>
<dbReference type="PANTHER" id="PTHR21716:SF69">
    <property type="entry name" value="TRANSPORT PROTEIN YUBA-RELATED"/>
    <property type="match status" value="1"/>
</dbReference>
<comment type="caution">
    <text evidence="7">The sequence shown here is derived from an EMBL/GenBank/DDBJ whole genome shotgun (WGS) entry which is preliminary data.</text>
</comment>
<keyword evidence="3 6" id="KW-0812">Transmembrane</keyword>